<proteinExistence type="predicted"/>
<evidence type="ECO:0000256" key="1">
    <source>
        <dbReference type="SAM" id="SignalP"/>
    </source>
</evidence>
<dbReference type="Proteomes" id="UP001597557">
    <property type="component" value="Unassembled WGS sequence"/>
</dbReference>
<feature type="signal peptide" evidence="1">
    <location>
        <begin position="1"/>
        <end position="38"/>
    </location>
</feature>
<reference evidence="3" key="1">
    <citation type="journal article" date="2019" name="Int. J. Syst. Evol. Microbiol.">
        <title>The Global Catalogue of Microorganisms (GCM) 10K type strain sequencing project: providing services to taxonomists for standard genome sequencing and annotation.</title>
        <authorList>
            <consortium name="The Broad Institute Genomics Platform"/>
            <consortium name="The Broad Institute Genome Sequencing Center for Infectious Disease"/>
            <person name="Wu L."/>
            <person name="Ma J."/>
        </authorList>
    </citation>
    <scope>NUCLEOTIDE SEQUENCE [LARGE SCALE GENOMIC DNA]</scope>
    <source>
        <strain evidence="3">KCTC 22437</strain>
    </source>
</reference>
<name>A0ABW5YF38_9SPHI</name>
<sequence length="289" mass="31390">MICIFNHPKQIGVKKLLKTTYKLLLPALLLTITASAQKLPKIQAASVLAPAVVKVDGKTTEWNNRFQAFNRTTEVYYTLANSATKLYLIVQSNEKRIIRKIIANGVTLTINTGSVDQKDGLAVTFPAYTKTERPPSYNLGNPYLEVKDTVQNNKMADSTLAVFNADLSSRLKIIGVVGDPNAAPDSTLSIFNTDGYKAAGNFTHADKAFVFTYELAIPLSAIKFAADKPGAFKYTLQVNGIQGEVQIDGNNQMSYLAGDGSRVYVGYAGPNNLGFANPTNFSGEYTLAK</sequence>
<accession>A0ABW5YF38</accession>
<feature type="chain" id="PRO_5045065188" evidence="1">
    <location>
        <begin position="39"/>
        <end position="289"/>
    </location>
</feature>
<organism evidence="2 3">
    <name type="scientific">Mucilaginibacter ximonensis</name>
    <dbReference type="NCBI Taxonomy" id="538021"/>
    <lineage>
        <taxon>Bacteria</taxon>
        <taxon>Pseudomonadati</taxon>
        <taxon>Bacteroidota</taxon>
        <taxon>Sphingobacteriia</taxon>
        <taxon>Sphingobacteriales</taxon>
        <taxon>Sphingobacteriaceae</taxon>
        <taxon>Mucilaginibacter</taxon>
    </lineage>
</organism>
<protein>
    <submittedName>
        <fullName evidence="2">Uncharacterized protein</fullName>
    </submittedName>
</protein>
<evidence type="ECO:0000313" key="2">
    <source>
        <dbReference type="EMBL" id="MFD2873560.1"/>
    </source>
</evidence>
<dbReference type="EMBL" id="JBHUPD010000003">
    <property type="protein sequence ID" value="MFD2873560.1"/>
    <property type="molecule type" value="Genomic_DNA"/>
</dbReference>
<evidence type="ECO:0000313" key="3">
    <source>
        <dbReference type="Proteomes" id="UP001597557"/>
    </source>
</evidence>
<gene>
    <name evidence="2" type="ORF">ACFS5N_13830</name>
</gene>
<comment type="caution">
    <text evidence="2">The sequence shown here is derived from an EMBL/GenBank/DDBJ whole genome shotgun (WGS) entry which is preliminary data.</text>
</comment>
<keyword evidence="1" id="KW-0732">Signal</keyword>
<keyword evidence="3" id="KW-1185">Reference proteome</keyword>